<dbReference type="Pfam" id="PF22879">
    <property type="entry name" value="AIPR_N"/>
    <property type="match status" value="1"/>
</dbReference>
<proteinExistence type="predicted"/>
<dbReference type="RefSeq" id="WP_285660635.1">
    <property type="nucleotide sequence ID" value="NZ_BSTX01000001.1"/>
</dbReference>
<evidence type="ECO:0000259" key="1">
    <source>
        <dbReference type="Pfam" id="PF10592"/>
    </source>
</evidence>
<dbReference type="EMBL" id="BSTX01000001">
    <property type="protein sequence ID" value="GLZ75400.1"/>
    <property type="molecule type" value="Genomic_DNA"/>
</dbReference>
<organism evidence="3 4">
    <name type="scientific">Actinorhabdospora filicis</name>
    <dbReference type="NCBI Taxonomy" id="1785913"/>
    <lineage>
        <taxon>Bacteria</taxon>
        <taxon>Bacillati</taxon>
        <taxon>Actinomycetota</taxon>
        <taxon>Actinomycetes</taxon>
        <taxon>Micromonosporales</taxon>
        <taxon>Micromonosporaceae</taxon>
        <taxon>Actinorhabdospora</taxon>
    </lineage>
</organism>
<dbReference type="AlphaFoldDB" id="A0A9W6SDT4"/>
<dbReference type="Proteomes" id="UP001165079">
    <property type="component" value="Unassembled WGS sequence"/>
</dbReference>
<reference evidence="3" key="1">
    <citation type="submission" date="2023-03" db="EMBL/GenBank/DDBJ databases">
        <title>Actinorhabdospora filicis NBRC 111898.</title>
        <authorList>
            <person name="Ichikawa N."/>
            <person name="Sato H."/>
            <person name="Tonouchi N."/>
        </authorList>
    </citation>
    <scope>NUCLEOTIDE SEQUENCE</scope>
    <source>
        <strain evidence="3">NBRC 111898</strain>
    </source>
</reference>
<sequence>MTAPDSKAFARKLWDVLGERRAAEPQLMDHDAFVQVVAEYLIEDGAIEELEPCYYRVTSGREHMEVAGYSISADCEQLELATVNLEYHGGTAQPSKGRRYLRRAARFLERCREGLHHDLEPASPAYDMAERIHSAWNGLQKARILLFTDGRQSLSAPEPVVIGGLTVVHEIWDITRLERLFTSGVRASDLDIDLSMQDPPVTCLAAPPSPDGYQCLLALIPGRLLAELYERHGLRLLQRNVRAFLQTRNKVNKRINETVRSRPGRFLAFNNGISVTTRHAELVQGEDGTQRIIRLSDLQIVNGGQTTASLHHAWRRDGADLTGILVPAKITVVDGDRLEELVPDISRYANSQNVIREADFEAGTGFHVQLEQLSRTIWAPAADGGEQQRWYYERVRGQFEVDVVREGTPARRRVFKNQNRRFGKTDAAKYDMAFLRRPHTVSLGAEKCFQAWTKSIVREFDGEPDATFFKDLVAKAILFTDVRKAIWGLGLGGYLQQSTAYVVSLLAEQAAPSLEAIWRGQTVPADLLGLAVALADPVRHVLTNAPGSANVTEWCKKDACWEAVRVIRV</sequence>
<evidence type="ECO:0000313" key="4">
    <source>
        <dbReference type="Proteomes" id="UP001165079"/>
    </source>
</evidence>
<protein>
    <recommendedName>
        <fullName evidence="5">AIPR protein</fullName>
    </recommendedName>
</protein>
<accession>A0A9W6SDT4</accession>
<keyword evidence="4" id="KW-1185">Reference proteome</keyword>
<name>A0A9W6SDT4_9ACTN</name>
<dbReference type="InterPro" id="IPR018891">
    <property type="entry name" value="AIPR_C"/>
</dbReference>
<feature type="domain" description="Abortive infection phage resistance protein N-terminal" evidence="2">
    <location>
        <begin position="33"/>
        <end position="179"/>
    </location>
</feature>
<gene>
    <name evidence="3" type="ORF">Afil01_02070</name>
</gene>
<dbReference type="InterPro" id="IPR055101">
    <property type="entry name" value="AIPR_N"/>
</dbReference>
<evidence type="ECO:0000259" key="2">
    <source>
        <dbReference type="Pfam" id="PF22879"/>
    </source>
</evidence>
<feature type="domain" description="Abortive phage infection protein C-terminal" evidence="1">
    <location>
        <begin position="237"/>
        <end position="545"/>
    </location>
</feature>
<dbReference type="Pfam" id="PF10592">
    <property type="entry name" value="AIPR"/>
    <property type="match status" value="1"/>
</dbReference>
<comment type="caution">
    <text evidence="3">The sequence shown here is derived from an EMBL/GenBank/DDBJ whole genome shotgun (WGS) entry which is preliminary data.</text>
</comment>
<evidence type="ECO:0008006" key="5">
    <source>
        <dbReference type="Google" id="ProtNLM"/>
    </source>
</evidence>
<evidence type="ECO:0000313" key="3">
    <source>
        <dbReference type="EMBL" id="GLZ75400.1"/>
    </source>
</evidence>